<dbReference type="InterPro" id="IPR036291">
    <property type="entry name" value="NAD(P)-bd_dom_sf"/>
</dbReference>
<dbReference type="PANTHER" id="PTHR44269:SF1">
    <property type="entry name" value="DEHYDROGENASE_REDUCTASE SDR FAMILY MEMBER 7"/>
    <property type="match status" value="1"/>
</dbReference>
<dbReference type="InterPro" id="IPR053011">
    <property type="entry name" value="SDR_family_member_7"/>
</dbReference>
<dbReference type="EMBL" id="OV725081">
    <property type="protein sequence ID" value="CAH1402367.1"/>
    <property type="molecule type" value="Genomic_DNA"/>
</dbReference>
<dbReference type="PRINTS" id="PR00080">
    <property type="entry name" value="SDRFAMILY"/>
</dbReference>
<keyword evidence="2" id="KW-0812">Transmembrane</keyword>
<sequence length="327" mass="36073">MDLFTLIGLYFVGYVICYVILLSVVDCDIRLLWSIYFGRGLDYFQGKVVWITGASSGIGEFLAVELAKNGASIVLSARSLANLERVKGKCIDAGASLDKIFILPMDVTETEKHEEMFLRVVDRFGRLDILVNNAGRSQRALWEDIELEVDRQLFELNVFSVISLSRLAVKYFEKVGGGHIVVTSSLAGLFGAPFSGSYTGAKHAIHGYFKTLLSEKLGGNIAITLLCPGPVFSNLLPECFTDKAGKNFGESMGQEDKRMTTNRCAYLCAVAIANKLDEAWMGLFPVLPLCYMLVYHPGIAKQIALSLGTKQLLNLRDSRQTVVKKES</sequence>
<gene>
    <name evidence="3" type="ORF">NEZAVI_LOCUS11198</name>
</gene>
<accession>A0A9P0HIF5</accession>
<comment type="similarity">
    <text evidence="1">Belongs to the short-chain dehydrogenases/reductases (SDR) family.</text>
</comment>
<keyword evidence="2" id="KW-1133">Transmembrane helix</keyword>
<protein>
    <recommendedName>
        <fullName evidence="5">Dehydrogenase/reductase SDR family member 7</fullName>
    </recommendedName>
</protein>
<dbReference type="SUPFAM" id="SSF51735">
    <property type="entry name" value="NAD(P)-binding Rossmann-fold domains"/>
    <property type="match status" value="1"/>
</dbReference>
<dbReference type="Gene3D" id="3.40.50.720">
    <property type="entry name" value="NAD(P)-binding Rossmann-like Domain"/>
    <property type="match status" value="1"/>
</dbReference>
<organism evidence="3 4">
    <name type="scientific">Nezara viridula</name>
    <name type="common">Southern green stink bug</name>
    <name type="synonym">Cimex viridulus</name>
    <dbReference type="NCBI Taxonomy" id="85310"/>
    <lineage>
        <taxon>Eukaryota</taxon>
        <taxon>Metazoa</taxon>
        <taxon>Ecdysozoa</taxon>
        <taxon>Arthropoda</taxon>
        <taxon>Hexapoda</taxon>
        <taxon>Insecta</taxon>
        <taxon>Pterygota</taxon>
        <taxon>Neoptera</taxon>
        <taxon>Paraneoptera</taxon>
        <taxon>Hemiptera</taxon>
        <taxon>Heteroptera</taxon>
        <taxon>Panheteroptera</taxon>
        <taxon>Pentatomomorpha</taxon>
        <taxon>Pentatomoidea</taxon>
        <taxon>Pentatomidae</taxon>
        <taxon>Pentatominae</taxon>
        <taxon>Nezara</taxon>
    </lineage>
</organism>
<evidence type="ECO:0000256" key="2">
    <source>
        <dbReference type="SAM" id="Phobius"/>
    </source>
</evidence>
<evidence type="ECO:0000313" key="4">
    <source>
        <dbReference type="Proteomes" id="UP001152798"/>
    </source>
</evidence>
<dbReference type="Pfam" id="PF00106">
    <property type="entry name" value="adh_short"/>
    <property type="match status" value="1"/>
</dbReference>
<dbReference type="PRINTS" id="PR00081">
    <property type="entry name" value="GDHRDH"/>
</dbReference>
<evidence type="ECO:0008006" key="5">
    <source>
        <dbReference type="Google" id="ProtNLM"/>
    </source>
</evidence>
<dbReference type="PANTHER" id="PTHR44269">
    <property type="entry name" value="DEHYDROGENASE/REDUCTASE SDR FAMILY MEMBER 7-RELATED"/>
    <property type="match status" value="1"/>
</dbReference>
<name>A0A9P0HIF5_NEZVI</name>
<dbReference type="OrthoDB" id="47007at2759"/>
<feature type="transmembrane region" description="Helical" evidence="2">
    <location>
        <begin position="6"/>
        <end position="25"/>
    </location>
</feature>
<dbReference type="Proteomes" id="UP001152798">
    <property type="component" value="Chromosome 5"/>
</dbReference>
<dbReference type="InterPro" id="IPR002347">
    <property type="entry name" value="SDR_fam"/>
</dbReference>
<proteinExistence type="inferred from homology"/>
<reference evidence="3" key="1">
    <citation type="submission" date="2022-01" db="EMBL/GenBank/DDBJ databases">
        <authorList>
            <person name="King R."/>
        </authorList>
    </citation>
    <scope>NUCLEOTIDE SEQUENCE</scope>
</reference>
<evidence type="ECO:0000313" key="3">
    <source>
        <dbReference type="EMBL" id="CAH1402367.1"/>
    </source>
</evidence>
<dbReference type="AlphaFoldDB" id="A0A9P0HIF5"/>
<keyword evidence="4" id="KW-1185">Reference proteome</keyword>
<evidence type="ECO:0000256" key="1">
    <source>
        <dbReference type="RuleBase" id="RU000363"/>
    </source>
</evidence>
<keyword evidence="2" id="KW-0472">Membrane</keyword>